<feature type="non-terminal residue" evidence="1">
    <location>
        <position position="1"/>
    </location>
</feature>
<proteinExistence type="predicted"/>
<dbReference type="Proteomes" id="UP001642487">
    <property type="component" value="Chromosome 5"/>
</dbReference>
<sequence length="68" mass="7590">IAVNFDFLFLQPYETHNLLIRYIQDVNRTDMDEILTSKVSDGFKILDGDALVILRTMSKGSAIGGLVS</sequence>
<dbReference type="EMBL" id="OZ021739">
    <property type="protein sequence ID" value="CAK9322169.1"/>
    <property type="molecule type" value="Genomic_DNA"/>
</dbReference>
<gene>
    <name evidence="1" type="ORF">CITCOLO1_LOCUS14299</name>
</gene>
<organism evidence="1 2">
    <name type="scientific">Citrullus colocynthis</name>
    <name type="common">colocynth</name>
    <dbReference type="NCBI Taxonomy" id="252529"/>
    <lineage>
        <taxon>Eukaryota</taxon>
        <taxon>Viridiplantae</taxon>
        <taxon>Streptophyta</taxon>
        <taxon>Embryophyta</taxon>
        <taxon>Tracheophyta</taxon>
        <taxon>Spermatophyta</taxon>
        <taxon>Magnoliopsida</taxon>
        <taxon>eudicotyledons</taxon>
        <taxon>Gunneridae</taxon>
        <taxon>Pentapetalae</taxon>
        <taxon>rosids</taxon>
        <taxon>fabids</taxon>
        <taxon>Cucurbitales</taxon>
        <taxon>Cucurbitaceae</taxon>
        <taxon>Benincaseae</taxon>
        <taxon>Citrullus</taxon>
    </lineage>
</organism>
<keyword evidence="2" id="KW-1185">Reference proteome</keyword>
<reference evidence="1 2" key="1">
    <citation type="submission" date="2024-03" db="EMBL/GenBank/DDBJ databases">
        <authorList>
            <person name="Gkanogiannis A."/>
            <person name="Becerra Lopez-Lavalle L."/>
        </authorList>
    </citation>
    <scope>NUCLEOTIDE SEQUENCE [LARGE SCALE GENOMIC DNA]</scope>
</reference>
<accession>A0ABP0YNT4</accession>
<evidence type="ECO:0000313" key="2">
    <source>
        <dbReference type="Proteomes" id="UP001642487"/>
    </source>
</evidence>
<protein>
    <submittedName>
        <fullName evidence="1">Uncharacterized protein</fullName>
    </submittedName>
</protein>
<name>A0ABP0YNT4_9ROSI</name>
<evidence type="ECO:0000313" key="1">
    <source>
        <dbReference type="EMBL" id="CAK9322169.1"/>
    </source>
</evidence>